<proteinExistence type="predicted"/>
<dbReference type="SUPFAM" id="SSF50939">
    <property type="entry name" value="Sialidases"/>
    <property type="match status" value="1"/>
</dbReference>
<dbReference type="PROSITE" id="PS51257">
    <property type="entry name" value="PROKAR_LIPOPROTEIN"/>
    <property type="match status" value="1"/>
</dbReference>
<dbReference type="OrthoDB" id="7294637at2"/>
<evidence type="ECO:0000256" key="1">
    <source>
        <dbReference type="SAM" id="SignalP"/>
    </source>
</evidence>
<dbReference type="CDD" id="cd15482">
    <property type="entry name" value="Sialidase_non-viral"/>
    <property type="match status" value="1"/>
</dbReference>
<dbReference type="Pfam" id="PF06452">
    <property type="entry name" value="CBM9_1"/>
    <property type="match status" value="1"/>
</dbReference>
<gene>
    <name evidence="3" type="ORF">BC643_0169</name>
</gene>
<evidence type="ECO:0000259" key="2">
    <source>
        <dbReference type="Pfam" id="PF06452"/>
    </source>
</evidence>
<dbReference type="Gene3D" id="2.60.40.1190">
    <property type="match status" value="1"/>
</dbReference>
<dbReference type="PANTHER" id="PTHR38792">
    <property type="entry name" value="BNR/ASP-BOX REPEAT DOMAIN PROTEIN (AFU_ORTHOLOGUE AFUA_7G06430)-RELATED"/>
    <property type="match status" value="1"/>
</dbReference>
<evidence type="ECO:0000313" key="4">
    <source>
        <dbReference type="Proteomes" id="UP000283387"/>
    </source>
</evidence>
<keyword evidence="4" id="KW-1185">Reference proteome</keyword>
<organism evidence="3 4">
    <name type="scientific">Mangrovibacterium diazotrophicum</name>
    <dbReference type="NCBI Taxonomy" id="1261403"/>
    <lineage>
        <taxon>Bacteria</taxon>
        <taxon>Pseudomonadati</taxon>
        <taxon>Bacteroidota</taxon>
        <taxon>Bacteroidia</taxon>
        <taxon>Marinilabiliales</taxon>
        <taxon>Prolixibacteraceae</taxon>
        <taxon>Mangrovibacterium</taxon>
    </lineage>
</organism>
<feature type="chain" id="PRO_5019080472" evidence="1">
    <location>
        <begin position="32"/>
        <end position="590"/>
    </location>
</feature>
<dbReference type="AlphaFoldDB" id="A0A419W2X0"/>
<feature type="domain" description="Carbohydrate-binding" evidence="2">
    <location>
        <begin position="448"/>
        <end position="581"/>
    </location>
</feature>
<dbReference type="GO" id="GO:0030246">
    <property type="term" value="F:carbohydrate binding"/>
    <property type="evidence" value="ECO:0007669"/>
    <property type="project" value="InterPro"/>
</dbReference>
<protein>
    <submittedName>
        <fullName evidence="3">Carbohydrate binding protein with CBM9 domain</fullName>
    </submittedName>
</protein>
<accession>A0A419W2X0</accession>
<dbReference type="SUPFAM" id="SSF49344">
    <property type="entry name" value="CBD9-like"/>
    <property type="match status" value="1"/>
</dbReference>
<dbReference type="EMBL" id="RAPN01000001">
    <property type="protein sequence ID" value="RKD89836.1"/>
    <property type="molecule type" value="Genomic_DNA"/>
</dbReference>
<keyword evidence="1" id="KW-0732">Signal</keyword>
<evidence type="ECO:0000313" key="3">
    <source>
        <dbReference type="EMBL" id="RKD89836.1"/>
    </source>
</evidence>
<dbReference type="PANTHER" id="PTHR38792:SF3">
    <property type="entry name" value="BNR_ASP-BOX REPEAT DOMAIN PROTEIN (AFU_ORTHOLOGUE AFUA_7G06430)-RELATED"/>
    <property type="match status" value="1"/>
</dbReference>
<dbReference type="GO" id="GO:0016052">
    <property type="term" value="P:carbohydrate catabolic process"/>
    <property type="evidence" value="ECO:0007669"/>
    <property type="project" value="InterPro"/>
</dbReference>
<dbReference type="InterPro" id="IPR010502">
    <property type="entry name" value="Carb-bd_dom_fam9"/>
</dbReference>
<dbReference type="RefSeq" id="WP_120271285.1">
    <property type="nucleotide sequence ID" value="NZ_RAPN01000001.1"/>
</dbReference>
<dbReference type="InterPro" id="IPR036278">
    <property type="entry name" value="Sialidase_sf"/>
</dbReference>
<name>A0A419W2X0_9BACT</name>
<sequence length="590" mass="65948">MIQPGYKKQKTKLLTVLIGCFVSLSSSCSSGGGDDIVPKTEPAIHENIDGIRIAWDYSTRVKIAPADDQSAGYYGYARMRELHDGRLVCVYETSYGNIELVFSDDKGASWGERQTIFATENNIAMAVPDLIELTDHSLLVACNPRPRQPYSDDRKFGIKVCKSPDGGQSWDEEQEIYQAQSIFEDGCWEPSFVQLPSGEVQLFFANEGFFTSSSEQNISMFRSLNNGDSWAAEPVVVGFRPGRRDGMPVPLLLEDKGEILVAVEDNKVGEFKPTIYREKIPNNWNDVFISADDSRRSYHPMTDRLADDIYAGAPYLARLEAGEVLLSYQTTLNRSKQWDLSSMAVEIGDESGLLFGNRTIPFDIPITRRGLWNSLAVIDGNTPVAITSTDAWSTNSVQVWMIKGHVIPEFVIRQGTASVDGQLDDACWDGEWPYFVGHKGVLRMYASLSKDQENLYLAARIEDTDYSSSNTNELVFQFDTERKGYEKPHQGIFAVHCQRDGAISIEEGSFGEWEPVESVSGVAYKVVQSGSSYFIELAIPLSLFHSEFTTGKHMGINFQLNYRTKSGSLIQESMATDDPGKPYSWSPLRF</sequence>
<reference evidence="3 4" key="1">
    <citation type="submission" date="2018-09" db="EMBL/GenBank/DDBJ databases">
        <title>Genomic Encyclopedia of Archaeal and Bacterial Type Strains, Phase II (KMG-II): from individual species to whole genera.</title>
        <authorList>
            <person name="Goeker M."/>
        </authorList>
    </citation>
    <scope>NUCLEOTIDE SEQUENCE [LARGE SCALE GENOMIC DNA]</scope>
    <source>
        <strain evidence="3 4">DSM 27148</strain>
    </source>
</reference>
<feature type="signal peptide" evidence="1">
    <location>
        <begin position="1"/>
        <end position="31"/>
    </location>
</feature>
<dbReference type="Gene3D" id="2.120.10.10">
    <property type="match status" value="1"/>
</dbReference>
<comment type="caution">
    <text evidence="3">The sequence shown here is derived from an EMBL/GenBank/DDBJ whole genome shotgun (WGS) entry which is preliminary data.</text>
</comment>
<dbReference type="GO" id="GO:0004553">
    <property type="term" value="F:hydrolase activity, hydrolyzing O-glycosyl compounds"/>
    <property type="evidence" value="ECO:0007669"/>
    <property type="project" value="InterPro"/>
</dbReference>
<dbReference type="Proteomes" id="UP000283387">
    <property type="component" value="Unassembled WGS sequence"/>
</dbReference>